<dbReference type="EMBL" id="JAYMYS010000040">
    <property type="protein sequence ID" value="KAK7375816.1"/>
    <property type="molecule type" value="Genomic_DNA"/>
</dbReference>
<keyword evidence="2" id="KW-1185">Reference proteome</keyword>
<organism evidence="1 2">
    <name type="scientific">Psophocarpus tetragonolobus</name>
    <name type="common">Winged bean</name>
    <name type="synonym">Dolichos tetragonolobus</name>
    <dbReference type="NCBI Taxonomy" id="3891"/>
    <lineage>
        <taxon>Eukaryota</taxon>
        <taxon>Viridiplantae</taxon>
        <taxon>Streptophyta</taxon>
        <taxon>Embryophyta</taxon>
        <taxon>Tracheophyta</taxon>
        <taxon>Spermatophyta</taxon>
        <taxon>Magnoliopsida</taxon>
        <taxon>eudicotyledons</taxon>
        <taxon>Gunneridae</taxon>
        <taxon>Pentapetalae</taxon>
        <taxon>rosids</taxon>
        <taxon>fabids</taxon>
        <taxon>Fabales</taxon>
        <taxon>Fabaceae</taxon>
        <taxon>Papilionoideae</taxon>
        <taxon>50 kb inversion clade</taxon>
        <taxon>NPAAA clade</taxon>
        <taxon>indigoferoid/millettioid clade</taxon>
        <taxon>Phaseoleae</taxon>
        <taxon>Psophocarpus</taxon>
    </lineage>
</organism>
<dbReference type="AlphaFoldDB" id="A0AAN9RKB5"/>
<accession>A0AAN9RKB5</accession>
<evidence type="ECO:0000313" key="1">
    <source>
        <dbReference type="EMBL" id="KAK7375816.1"/>
    </source>
</evidence>
<evidence type="ECO:0000313" key="2">
    <source>
        <dbReference type="Proteomes" id="UP001386955"/>
    </source>
</evidence>
<sequence length="103" mass="11599">MVVTHARKTQNESKQLIDFANSGKVLLKRGPLHKCRAGKLARQAISDTWYQSEVVEPRHPPRLLAQGRLTINQRKRSKSAEIGDRRGRIEAQCDGWRGISLGA</sequence>
<name>A0AAN9RKB5_PSOTE</name>
<dbReference type="Proteomes" id="UP001386955">
    <property type="component" value="Unassembled WGS sequence"/>
</dbReference>
<gene>
    <name evidence="1" type="ORF">VNO78_35127</name>
</gene>
<comment type="caution">
    <text evidence="1">The sequence shown here is derived from an EMBL/GenBank/DDBJ whole genome shotgun (WGS) entry which is preliminary data.</text>
</comment>
<protein>
    <submittedName>
        <fullName evidence="1">Uncharacterized protein</fullName>
    </submittedName>
</protein>
<proteinExistence type="predicted"/>
<reference evidence="1 2" key="1">
    <citation type="submission" date="2024-01" db="EMBL/GenBank/DDBJ databases">
        <title>The genomes of 5 underutilized Papilionoideae crops provide insights into root nodulation and disease resistanc.</title>
        <authorList>
            <person name="Jiang F."/>
        </authorList>
    </citation>
    <scope>NUCLEOTIDE SEQUENCE [LARGE SCALE GENOMIC DNA]</scope>
    <source>
        <strain evidence="1">DUOXIRENSHENG_FW03</strain>
        <tissue evidence="1">Leaves</tissue>
    </source>
</reference>